<sequence>MEKLDFETYTKTISFINSELEKIAALTAGQAKLGVAEPGNPNFDALMSNQQRLVDLSEKITNKMMQQFEQSKGE</sequence>
<accession>A0A2T3KSB8</accession>
<name>A0A2T3KSB8_PHOLD</name>
<comment type="caution">
    <text evidence="1">The sequence shown here is derived from an EMBL/GenBank/DDBJ whole genome shotgun (WGS) entry which is preliminary data.</text>
</comment>
<gene>
    <name evidence="1" type="ORF">C0W93_15180</name>
</gene>
<dbReference type="Proteomes" id="UP000240530">
    <property type="component" value="Unassembled WGS sequence"/>
</dbReference>
<reference evidence="1 2" key="1">
    <citation type="submission" date="2018-03" db="EMBL/GenBank/DDBJ databases">
        <title>Whole genome sequencing of Histamine producing bacteria.</title>
        <authorList>
            <person name="Butler K."/>
        </authorList>
    </citation>
    <scope>NUCLEOTIDE SEQUENCE [LARGE SCALE GENOMIC DNA]</scope>
    <source>
        <strain evidence="1 2">Res.4.1</strain>
    </source>
</reference>
<evidence type="ECO:0000313" key="1">
    <source>
        <dbReference type="EMBL" id="PSV09342.1"/>
    </source>
</evidence>
<organism evidence="1 2">
    <name type="scientific">Photobacterium leiognathi subsp. mandapamensis</name>
    <name type="common">Photobacterium mandapamensis</name>
    <dbReference type="NCBI Taxonomy" id="48408"/>
    <lineage>
        <taxon>Bacteria</taxon>
        <taxon>Pseudomonadati</taxon>
        <taxon>Pseudomonadota</taxon>
        <taxon>Gammaproteobacteria</taxon>
        <taxon>Vibrionales</taxon>
        <taxon>Vibrionaceae</taxon>
        <taxon>Photobacterium</taxon>
    </lineage>
</organism>
<protein>
    <submittedName>
        <fullName evidence="1">Uncharacterized protein</fullName>
    </submittedName>
</protein>
<evidence type="ECO:0000313" key="2">
    <source>
        <dbReference type="Proteomes" id="UP000240530"/>
    </source>
</evidence>
<proteinExistence type="predicted"/>
<dbReference type="RefSeq" id="WP_107185597.1">
    <property type="nucleotide sequence ID" value="NZ_JAWQGK010000004.1"/>
</dbReference>
<dbReference type="EMBL" id="PYNS01000019">
    <property type="protein sequence ID" value="PSV09342.1"/>
    <property type="molecule type" value="Genomic_DNA"/>
</dbReference>
<dbReference type="AlphaFoldDB" id="A0A2T3KSB8"/>